<dbReference type="Pfam" id="PF00392">
    <property type="entry name" value="GntR"/>
    <property type="match status" value="1"/>
</dbReference>
<name>A0A7X4YH93_9BACT</name>
<feature type="compositionally biased region" description="Pro residues" evidence="4">
    <location>
        <begin position="320"/>
        <end position="330"/>
    </location>
</feature>
<feature type="region of interest" description="Disordered" evidence="4">
    <location>
        <begin position="256"/>
        <end position="330"/>
    </location>
</feature>
<keyword evidence="3" id="KW-0804">Transcription</keyword>
<proteinExistence type="predicted"/>
<sequence>MERRGLVAYVEAQIERDIALGRLHPSGQFGSEAKLARRYEVCRGTIREALRRLAARGLVVQRPGRKTRAVPLDESLTLENLGLALHDASNPDARWLLEGYFSLKRQVLLELLADCCAKASDLDLDRLGSTCYQLQDAARWESGEVCAWAEFELLRHAARVAARPGHVLLVQSLQRAFLGGAAQLLPLMGGAALREWAFRAMAIMNERDVQALQHELPALLKARDERVLNAFAPAPQEPASPEAPCAQEDLLNTPLSATGQDDALETHPSVEDGAVDRLPPAAAQDETREALPTPSVEQDDVSEEQLRVEENSQGRRDGRPPIPPLPPDNP</sequence>
<evidence type="ECO:0000256" key="2">
    <source>
        <dbReference type="ARBA" id="ARBA00023125"/>
    </source>
</evidence>
<dbReference type="EMBL" id="JAAAPK010000013">
    <property type="protein sequence ID" value="NBC45265.1"/>
    <property type="molecule type" value="Genomic_DNA"/>
</dbReference>
<comment type="caution">
    <text evidence="6">The sequence shown here is derived from an EMBL/GenBank/DDBJ whole genome shotgun (WGS) entry which is preliminary data.</text>
</comment>
<reference evidence="6 7" key="1">
    <citation type="submission" date="2020-01" db="EMBL/GenBank/DDBJ databases">
        <title>The draft genome sequence of Corallococcus exiguus DSM 14696.</title>
        <authorList>
            <person name="Zhang X."/>
            <person name="Zhu H."/>
        </authorList>
    </citation>
    <scope>NUCLEOTIDE SEQUENCE [LARGE SCALE GENOMIC DNA]</scope>
    <source>
        <strain evidence="6 7">DSM 14696</strain>
    </source>
</reference>
<organism evidence="6 7">
    <name type="scientific">Corallococcus exiguus</name>
    <dbReference type="NCBI Taxonomy" id="83462"/>
    <lineage>
        <taxon>Bacteria</taxon>
        <taxon>Pseudomonadati</taxon>
        <taxon>Myxococcota</taxon>
        <taxon>Myxococcia</taxon>
        <taxon>Myxococcales</taxon>
        <taxon>Cystobacterineae</taxon>
        <taxon>Myxococcaceae</taxon>
        <taxon>Corallococcus</taxon>
    </lineage>
</organism>
<dbReference type="InterPro" id="IPR036390">
    <property type="entry name" value="WH_DNA-bd_sf"/>
</dbReference>
<dbReference type="PROSITE" id="PS50949">
    <property type="entry name" value="HTH_GNTR"/>
    <property type="match status" value="1"/>
</dbReference>
<dbReference type="AlphaFoldDB" id="A0A7X4YH93"/>
<dbReference type="Proteomes" id="UP000537825">
    <property type="component" value="Unassembled WGS sequence"/>
</dbReference>
<keyword evidence="1" id="KW-0805">Transcription regulation</keyword>
<dbReference type="PANTHER" id="PTHR43537:SF5">
    <property type="entry name" value="UXU OPERON TRANSCRIPTIONAL REGULATOR"/>
    <property type="match status" value="1"/>
</dbReference>
<accession>A0A7X4YH93</accession>
<evidence type="ECO:0000256" key="3">
    <source>
        <dbReference type="ARBA" id="ARBA00023163"/>
    </source>
</evidence>
<feature type="compositionally biased region" description="Basic and acidic residues" evidence="4">
    <location>
        <begin position="304"/>
        <end position="319"/>
    </location>
</feature>
<gene>
    <name evidence="6" type="ORF">GTZ93_36245</name>
</gene>
<dbReference type="GO" id="GO:0003677">
    <property type="term" value="F:DNA binding"/>
    <property type="evidence" value="ECO:0007669"/>
    <property type="project" value="UniProtKB-KW"/>
</dbReference>
<dbReference type="Gene3D" id="1.10.10.10">
    <property type="entry name" value="Winged helix-like DNA-binding domain superfamily/Winged helix DNA-binding domain"/>
    <property type="match status" value="1"/>
</dbReference>
<dbReference type="CDD" id="cd07377">
    <property type="entry name" value="WHTH_GntR"/>
    <property type="match status" value="1"/>
</dbReference>
<dbReference type="RefSeq" id="WP_139921276.1">
    <property type="nucleotide sequence ID" value="NZ_JAAAPK010000013.1"/>
</dbReference>
<dbReference type="PRINTS" id="PR00035">
    <property type="entry name" value="HTHGNTR"/>
</dbReference>
<evidence type="ECO:0000313" key="6">
    <source>
        <dbReference type="EMBL" id="NBC45265.1"/>
    </source>
</evidence>
<dbReference type="SMART" id="SM00345">
    <property type="entry name" value="HTH_GNTR"/>
    <property type="match status" value="1"/>
</dbReference>
<dbReference type="InterPro" id="IPR000524">
    <property type="entry name" value="Tscrpt_reg_HTH_GntR"/>
</dbReference>
<dbReference type="PANTHER" id="PTHR43537">
    <property type="entry name" value="TRANSCRIPTIONAL REGULATOR, GNTR FAMILY"/>
    <property type="match status" value="1"/>
</dbReference>
<keyword evidence="2" id="KW-0238">DNA-binding</keyword>
<dbReference type="InterPro" id="IPR036388">
    <property type="entry name" value="WH-like_DNA-bd_sf"/>
</dbReference>
<evidence type="ECO:0000256" key="4">
    <source>
        <dbReference type="SAM" id="MobiDB-lite"/>
    </source>
</evidence>
<protein>
    <submittedName>
        <fullName evidence="6">GntR family transcriptional regulator</fullName>
    </submittedName>
</protein>
<dbReference type="GO" id="GO:0003700">
    <property type="term" value="F:DNA-binding transcription factor activity"/>
    <property type="evidence" value="ECO:0007669"/>
    <property type="project" value="InterPro"/>
</dbReference>
<evidence type="ECO:0000259" key="5">
    <source>
        <dbReference type="PROSITE" id="PS50949"/>
    </source>
</evidence>
<evidence type="ECO:0000313" key="7">
    <source>
        <dbReference type="Proteomes" id="UP000537825"/>
    </source>
</evidence>
<keyword evidence="7" id="KW-1185">Reference proteome</keyword>
<evidence type="ECO:0000256" key="1">
    <source>
        <dbReference type="ARBA" id="ARBA00023015"/>
    </source>
</evidence>
<dbReference type="SUPFAM" id="SSF46785">
    <property type="entry name" value="Winged helix' DNA-binding domain"/>
    <property type="match status" value="1"/>
</dbReference>
<feature type="domain" description="HTH gntR-type" evidence="5">
    <location>
        <begin position="4"/>
        <end position="72"/>
    </location>
</feature>